<proteinExistence type="predicted"/>
<evidence type="ECO:0000256" key="1">
    <source>
        <dbReference type="SAM" id="MobiDB-lite"/>
    </source>
</evidence>
<evidence type="ECO:0000313" key="3">
    <source>
        <dbReference type="Proteomes" id="UP001519295"/>
    </source>
</evidence>
<name>A0ABS4W5T5_9PSEU</name>
<feature type="region of interest" description="Disordered" evidence="1">
    <location>
        <begin position="161"/>
        <end position="196"/>
    </location>
</feature>
<evidence type="ECO:0008006" key="4">
    <source>
        <dbReference type="Google" id="ProtNLM"/>
    </source>
</evidence>
<gene>
    <name evidence="2" type="ORF">JOF36_007345</name>
</gene>
<protein>
    <recommendedName>
        <fullName evidence="4">DUF222 domain-containing protein</fullName>
    </recommendedName>
</protein>
<accession>A0ABS4W5T5</accession>
<dbReference type="EMBL" id="JAGINU010000003">
    <property type="protein sequence ID" value="MBP2371572.1"/>
    <property type="molecule type" value="Genomic_DNA"/>
</dbReference>
<reference evidence="2 3" key="1">
    <citation type="submission" date="2021-03" db="EMBL/GenBank/DDBJ databases">
        <title>Sequencing the genomes of 1000 actinobacteria strains.</title>
        <authorList>
            <person name="Klenk H.-P."/>
        </authorList>
    </citation>
    <scope>NUCLEOTIDE SEQUENCE [LARGE SCALE GENOMIC DNA]</scope>
    <source>
        <strain evidence="2 3">DSM 45256</strain>
    </source>
</reference>
<organism evidence="2 3">
    <name type="scientific">Pseudonocardia parietis</name>
    <dbReference type="NCBI Taxonomy" id="570936"/>
    <lineage>
        <taxon>Bacteria</taxon>
        <taxon>Bacillati</taxon>
        <taxon>Actinomycetota</taxon>
        <taxon>Actinomycetes</taxon>
        <taxon>Pseudonocardiales</taxon>
        <taxon>Pseudonocardiaceae</taxon>
        <taxon>Pseudonocardia</taxon>
    </lineage>
</organism>
<evidence type="ECO:0000313" key="2">
    <source>
        <dbReference type="EMBL" id="MBP2371572.1"/>
    </source>
</evidence>
<keyword evidence="3" id="KW-1185">Reference proteome</keyword>
<dbReference type="Proteomes" id="UP001519295">
    <property type="component" value="Unassembled WGS sequence"/>
</dbReference>
<sequence>MDIVTDLFDDSRDAARRRTVAAQRATQDIPLDPAQERRVAALLHGHYTTDDITAVAPVLQLPPDYLHNAETTDTVDRQVTLMLLEKATRLCGIGNFRICRGNFGASASTADPQTAAIQQRLQSYRLILNPAILDTIEQHSDTSGGERLDPRSVSVAWLLSTTPPEHSAPQPPNSNVDQNRPVEPAAPSTARRTASPSWWRRWFT</sequence>
<comment type="caution">
    <text evidence="2">The sequence shown here is derived from an EMBL/GenBank/DDBJ whole genome shotgun (WGS) entry which is preliminary data.</text>
</comment>
<dbReference type="RefSeq" id="WP_210036717.1">
    <property type="nucleotide sequence ID" value="NZ_JAGINU010000003.1"/>
</dbReference>